<accession>A0AAN7C9M9</accession>
<reference evidence="2" key="2">
    <citation type="submission" date="2023-05" db="EMBL/GenBank/DDBJ databases">
        <authorList>
            <consortium name="Lawrence Berkeley National Laboratory"/>
            <person name="Steindorff A."/>
            <person name="Hensen N."/>
            <person name="Bonometti L."/>
            <person name="Westerberg I."/>
            <person name="Brannstrom I.O."/>
            <person name="Guillou S."/>
            <person name="Cros-Aarteil S."/>
            <person name="Calhoun S."/>
            <person name="Haridas S."/>
            <person name="Kuo A."/>
            <person name="Mondo S."/>
            <person name="Pangilinan J."/>
            <person name="Riley R."/>
            <person name="Labutti K."/>
            <person name="Andreopoulos B."/>
            <person name="Lipzen A."/>
            <person name="Chen C."/>
            <person name="Yanf M."/>
            <person name="Daum C."/>
            <person name="Ng V."/>
            <person name="Clum A."/>
            <person name="Ohm R."/>
            <person name="Martin F."/>
            <person name="Silar P."/>
            <person name="Natvig D."/>
            <person name="Lalanne C."/>
            <person name="Gautier V."/>
            <person name="Ament-Velasquez S.L."/>
            <person name="Kruys A."/>
            <person name="Hutchinson M.I."/>
            <person name="Powell A.J."/>
            <person name="Barry K."/>
            <person name="Miller A.N."/>
            <person name="Grigoriev I.V."/>
            <person name="Debuchy R."/>
            <person name="Gladieux P."/>
            <person name="Thoren M.H."/>
            <person name="Johannesson H."/>
        </authorList>
    </citation>
    <scope>NUCLEOTIDE SEQUENCE</scope>
    <source>
        <strain evidence="2">CBS 532.94</strain>
    </source>
</reference>
<feature type="compositionally biased region" description="Pro residues" evidence="1">
    <location>
        <begin position="106"/>
        <end position="118"/>
    </location>
</feature>
<name>A0AAN7C9M9_9PEZI</name>
<comment type="caution">
    <text evidence="2">The sequence shown here is derived from an EMBL/GenBank/DDBJ whole genome shotgun (WGS) entry which is preliminary data.</text>
</comment>
<feature type="region of interest" description="Disordered" evidence="1">
    <location>
        <begin position="94"/>
        <end position="118"/>
    </location>
</feature>
<keyword evidence="3" id="KW-1185">Reference proteome</keyword>
<dbReference type="Proteomes" id="UP001303760">
    <property type="component" value="Unassembled WGS sequence"/>
</dbReference>
<evidence type="ECO:0000313" key="2">
    <source>
        <dbReference type="EMBL" id="KAK4237730.1"/>
    </source>
</evidence>
<proteinExistence type="predicted"/>
<protein>
    <submittedName>
        <fullName evidence="2">Uncharacterized protein</fullName>
    </submittedName>
</protein>
<gene>
    <name evidence="2" type="ORF">C8A03DRAFT_34297</name>
</gene>
<evidence type="ECO:0000313" key="3">
    <source>
        <dbReference type="Proteomes" id="UP001303760"/>
    </source>
</evidence>
<sequence length="118" mass="12978">MACDFIERDMVAIGHLAVDNSFTEVTHERALDSFNKVSTRTTTLSASDPPTTCTRQDEHRVLQDSVGHHRVVAYRFGGLRLVVQSEVDGYYCDRDDGHSAAVSAPPSSPPPGPFSPRY</sequence>
<dbReference type="AlphaFoldDB" id="A0AAN7C9M9"/>
<organism evidence="2 3">
    <name type="scientific">Achaetomium macrosporum</name>
    <dbReference type="NCBI Taxonomy" id="79813"/>
    <lineage>
        <taxon>Eukaryota</taxon>
        <taxon>Fungi</taxon>
        <taxon>Dikarya</taxon>
        <taxon>Ascomycota</taxon>
        <taxon>Pezizomycotina</taxon>
        <taxon>Sordariomycetes</taxon>
        <taxon>Sordariomycetidae</taxon>
        <taxon>Sordariales</taxon>
        <taxon>Chaetomiaceae</taxon>
        <taxon>Achaetomium</taxon>
    </lineage>
</organism>
<dbReference type="EMBL" id="MU860125">
    <property type="protein sequence ID" value="KAK4237730.1"/>
    <property type="molecule type" value="Genomic_DNA"/>
</dbReference>
<reference evidence="2" key="1">
    <citation type="journal article" date="2023" name="Mol. Phylogenet. Evol.">
        <title>Genome-scale phylogeny and comparative genomics of the fungal order Sordariales.</title>
        <authorList>
            <person name="Hensen N."/>
            <person name="Bonometti L."/>
            <person name="Westerberg I."/>
            <person name="Brannstrom I.O."/>
            <person name="Guillou S."/>
            <person name="Cros-Aarteil S."/>
            <person name="Calhoun S."/>
            <person name="Haridas S."/>
            <person name="Kuo A."/>
            <person name="Mondo S."/>
            <person name="Pangilinan J."/>
            <person name="Riley R."/>
            <person name="LaButti K."/>
            <person name="Andreopoulos B."/>
            <person name="Lipzen A."/>
            <person name="Chen C."/>
            <person name="Yan M."/>
            <person name="Daum C."/>
            <person name="Ng V."/>
            <person name="Clum A."/>
            <person name="Steindorff A."/>
            <person name="Ohm R.A."/>
            <person name="Martin F."/>
            <person name="Silar P."/>
            <person name="Natvig D.O."/>
            <person name="Lalanne C."/>
            <person name="Gautier V."/>
            <person name="Ament-Velasquez S.L."/>
            <person name="Kruys A."/>
            <person name="Hutchinson M.I."/>
            <person name="Powell A.J."/>
            <person name="Barry K."/>
            <person name="Miller A.N."/>
            <person name="Grigoriev I.V."/>
            <person name="Debuchy R."/>
            <person name="Gladieux P."/>
            <person name="Hiltunen Thoren M."/>
            <person name="Johannesson H."/>
        </authorList>
    </citation>
    <scope>NUCLEOTIDE SEQUENCE</scope>
    <source>
        <strain evidence="2">CBS 532.94</strain>
    </source>
</reference>
<evidence type="ECO:0000256" key="1">
    <source>
        <dbReference type="SAM" id="MobiDB-lite"/>
    </source>
</evidence>